<evidence type="ECO:0000313" key="3">
    <source>
        <dbReference type="EMBL" id="WAT94946.1"/>
    </source>
</evidence>
<evidence type="ECO:0000313" key="2">
    <source>
        <dbReference type="EMBL" id="GFE20095.1"/>
    </source>
</evidence>
<name>A0A640TEL8_STRNI</name>
<accession>A0A640TEL8</accession>
<evidence type="ECO:0000256" key="1">
    <source>
        <dbReference type="SAM" id="MobiDB-lite"/>
    </source>
</evidence>
<evidence type="ECO:0000313" key="4">
    <source>
        <dbReference type="Proteomes" id="UP000429552"/>
    </source>
</evidence>
<dbReference type="Proteomes" id="UP001210609">
    <property type="component" value="Chromosome"/>
</dbReference>
<reference evidence="2 4" key="1">
    <citation type="submission" date="2019-12" db="EMBL/GenBank/DDBJ databases">
        <title>Whole genome shotgun sequence of Streptomyces libani subsp. libani NBRC 13452.</title>
        <authorList>
            <person name="Ichikawa N."/>
            <person name="Kimura A."/>
            <person name="Kitahashi Y."/>
            <person name="Komaki H."/>
            <person name="Tamura T."/>
        </authorList>
    </citation>
    <scope>NUCLEOTIDE SEQUENCE [LARGE SCALE GENOMIC DNA]</scope>
    <source>
        <strain evidence="2 4">NBRC 13452</strain>
    </source>
</reference>
<protein>
    <submittedName>
        <fullName evidence="2">Uncharacterized protein</fullName>
    </submittedName>
</protein>
<dbReference type="Proteomes" id="UP000429552">
    <property type="component" value="Unassembled WGS sequence"/>
</dbReference>
<dbReference type="AlphaFoldDB" id="A0A640TEL8"/>
<proteinExistence type="predicted"/>
<reference evidence="3 5" key="2">
    <citation type="submission" date="2022-12" db="EMBL/GenBank/DDBJ databases">
        <authorList>
            <person name="Ruckert C."/>
            <person name="Busche T."/>
            <person name="Kalinowski J."/>
            <person name="Wittmann C."/>
        </authorList>
    </citation>
    <scope>NUCLEOTIDE SEQUENCE [LARGE SCALE GENOMIC DNA]</scope>
    <source>
        <strain evidence="3 5">DSM 40555</strain>
    </source>
</reference>
<gene>
    <name evidence="2" type="ORF">Sliba_05480</name>
    <name evidence="3" type="ORF">STRLI_000618</name>
</gene>
<evidence type="ECO:0000313" key="5">
    <source>
        <dbReference type="Proteomes" id="UP001210609"/>
    </source>
</evidence>
<dbReference type="EMBL" id="BLIP01000001">
    <property type="protein sequence ID" value="GFE20095.1"/>
    <property type="molecule type" value="Genomic_DNA"/>
</dbReference>
<sequence length="81" mass="9324">MTTRLELGTRVFHGGQIWARTLPGGTGVIVRVEGPDLHGDYEYLVRTGADFSRQPGPDNPETDERWWSSRHTRRAYEEPER</sequence>
<feature type="region of interest" description="Disordered" evidence="1">
    <location>
        <begin position="48"/>
        <end position="81"/>
    </location>
</feature>
<dbReference type="RefSeq" id="WP_159484145.1">
    <property type="nucleotide sequence ID" value="NZ_BLIP01000001.1"/>
</dbReference>
<dbReference type="EMBL" id="CP114202">
    <property type="protein sequence ID" value="WAT94946.1"/>
    <property type="molecule type" value="Genomic_DNA"/>
</dbReference>
<keyword evidence="5" id="KW-1185">Reference proteome</keyword>
<organism evidence="2 4">
    <name type="scientific">Streptomyces nigrescens</name>
    <dbReference type="NCBI Taxonomy" id="1920"/>
    <lineage>
        <taxon>Bacteria</taxon>
        <taxon>Bacillati</taxon>
        <taxon>Actinomycetota</taxon>
        <taxon>Actinomycetes</taxon>
        <taxon>Kitasatosporales</taxon>
        <taxon>Streptomycetaceae</taxon>
        <taxon>Streptomyces</taxon>
    </lineage>
</organism>